<dbReference type="EMBL" id="JAGFMF010011863">
    <property type="protein sequence ID" value="KAG8510734.1"/>
    <property type="molecule type" value="Genomic_DNA"/>
</dbReference>
<dbReference type="AlphaFoldDB" id="A0A8J5ZW80"/>
<keyword evidence="9" id="KW-0539">Nucleus</keyword>
<dbReference type="PROSITE" id="PS00028">
    <property type="entry name" value="ZINC_FINGER_C2H2_1"/>
    <property type="match status" value="6"/>
</dbReference>
<dbReference type="PANTHER" id="PTHR23235">
    <property type="entry name" value="KRUEPPEL-LIKE TRANSCRIPTION FACTOR"/>
    <property type="match status" value="1"/>
</dbReference>
<name>A0A8J5ZW80_GALPY</name>
<evidence type="ECO:0000256" key="10">
    <source>
        <dbReference type="PROSITE-ProRule" id="PRU00042"/>
    </source>
</evidence>
<keyword evidence="4 10" id="KW-0863">Zinc-finger</keyword>
<gene>
    <name evidence="13" type="ORF">J0S82_013025</name>
</gene>
<dbReference type="FunFam" id="3.30.160.60:FF:000965">
    <property type="entry name" value="Neurotrophin receptor-interacting factor homolog"/>
    <property type="match status" value="1"/>
</dbReference>
<dbReference type="Proteomes" id="UP000700334">
    <property type="component" value="Unassembled WGS sequence"/>
</dbReference>
<dbReference type="SUPFAM" id="SSF57667">
    <property type="entry name" value="beta-beta-alpha zinc fingers"/>
    <property type="match status" value="4"/>
</dbReference>
<keyword evidence="5" id="KW-0862">Zinc</keyword>
<sequence>MEEVFDILKFNEFVQKLHSGTEESDVQKSVKRECWWKAWVKVRRLGWEGGPRFFLSNLDLITKLEQEEKQESTDLWPPNGESFLPGVKKEELQEQSLSPRGEGNSDDKDLVCKGAGPSSAPAGAVDGAHVLPASPARPPFSCPTCGRCFSKRSNLHSHQFVHNPKRTNSCSQCGRSFRNPKALSYHKLMHLGEKPFRCSLCDKTYCDASGLSRHRRVHLGYRPHSCPFCSKCFRDKSELKRHQKIHQNQEPVAINQKHIVRIPGTKVGFQKTIFRSQMSVEGLKTGNHTPVARTQESKFRTKGPVAQTQLCTDRSQVSLAKNKAVTVQSQAPVSATLEPASKSQAPADTSISCLDTSSKSYSEKLSKCKVFSCPHCPMTFSKKAHLSNHQKAHLTEQPHCCFHCGESFSSFSGLARHQQTHWKQKIYCCPVCDVCFGEKEALVGHWGSPNKCWMVLGQKLGFPTVGEEKTLPGSIPQGVSGEVKEKAGGGKKVDKEMRVLKHK</sequence>
<feature type="region of interest" description="Disordered" evidence="11">
    <location>
        <begin position="475"/>
        <end position="497"/>
    </location>
</feature>
<keyword evidence="7" id="KW-0238">DNA-binding</keyword>
<evidence type="ECO:0000256" key="4">
    <source>
        <dbReference type="ARBA" id="ARBA00022771"/>
    </source>
</evidence>
<keyword evidence="3" id="KW-0677">Repeat</keyword>
<reference evidence="13" key="1">
    <citation type="journal article" date="2021" name="Evol. Appl.">
        <title>The genome of the Pyrenean desman and the effects of bottlenecks and inbreeding on the genomic landscape of an endangered species.</title>
        <authorList>
            <person name="Escoda L."/>
            <person name="Castresana J."/>
        </authorList>
    </citation>
    <scope>NUCLEOTIDE SEQUENCE</scope>
    <source>
        <strain evidence="13">IBE-C5619</strain>
    </source>
</reference>
<dbReference type="SMART" id="SM00355">
    <property type="entry name" value="ZnF_C2H2"/>
    <property type="match status" value="7"/>
</dbReference>
<dbReference type="PROSITE" id="PS50157">
    <property type="entry name" value="ZINC_FINGER_C2H2_2"/>
    <property type="match status" value="6"/>
</dbReference>
<evidence type="ECO:0000256" key="7">
    <source>
        <dbReference type="ARBA" id="ARBA00023125"/>
    </source>
</evidence>
<feature type="domain" description="C2H2-type" evidence="12">
    <location>
        <begin position="224"/>
        <end position="251"/>
    </location>
</feature>
<feature type="domain" description="C2H2-type" evidence="12">
    <location>
        <begin position="196"/>
        <end position="223"/>
    </location>
</feature>
<evidence type="ECO:0000256" key="9">
    <source>
        <dbReference type="ARBA" id="ARBA00023242"/>
    </source>
</evidence>
<evidence type="ECO:0000256" key="2">
    <source>
        <dbReference type="ARBA" id="ARBA00022723"/>
    </source>
</evidence>
<evidence type="ECO:0000256" key="11">
    <source>
        <dbReference type="SAM" id="MobiDB-lite"/>
    </source>
</evidence>
<dbReference type="InterPro" id="IPR013087">
    <property type="entry name" value="Znf_C2H2_type"/>
</dbReference>
<feature type="domain" description="C2H2-type" evidence="12">
    <location>
        <begin position="140"/>
        <end position="167"/>
    </location>
</feature>
<dbReference type="GO" id="GO:0000978">
    <property type="term" value="F:RNA polymerase II cis-regulatory region sequence-specific DNA binding"/>
    <property type="evidence" value="ECO:0007669"/>
    <property type="project" value="TreeGrafter"/>
</dbReference>
<evidence type="ECO:0000256" key="8">
    <source>
        <dbReference type="ARBA" id="ARBA00023163"/>
    </source>
</evidence>
<feature type="domain" description="C2H2-type" evidence="12">
    <location>
        <begin position="168"/>
        <end position="195"/>
    </location>
</feature>
<evidence type="ECO:0000259" key="12">
    <source>
        <dbReference type="PROSITE" id="PS50157"/>
    </source>
</evidence>
<evidence type="ECO:0000256" key="3">
    <source>
        <dbReference type="ARBA" id="ARBA00022737"/>
    </source>
</evidence>
<evidence type="ECO:0000313" key="14">
    <source>
        <dbReference type="Proteomes" id="UP000700334"/>
    </source>
</evidence>
<evidence type="ECO:0000256" key="1">
    <source>
        <dbReference type="ARBA" id="ARBA00004123"/>
    </source>
</evidence>
<comment type="caution">
    <text evidence="13">The sequence shown here is derived from an EMBL/GenBank/DDBJ whole genome shotgun (WGS) entry which is preliminary data.</text>
</comment>
<keyword evidence="6" id="KW-0805">Transcription regulation</keyword>
<dbReference type="GO" id="GO:0005634">
    <property type="term" value="C:nucleus"/>
    <property type="evidence" value="ECO:0007669"/>
    <property type="project" value="UniProtKB-SubCell"/>
</dbReference>
<dbReference type="FunFam" id="3.30.160.60:FF:000325">
    <property type="entry name" value="ZFP90 zinc finger protein"/>
    <property type="match status" value="1"/>
</dbReference>
<evidence type="ECO:0000256" key="5">
    <source>
        <dbReference type="ARBA" id="ARBA00022833"/>
    </source>
</evidence>
<feature type="domain" description="C2H2-type" evidence="12">
    <location>
        <begin position="399"/>
        <end position="426"/>
    </location>
</feature>
<dbReference type="OrthoDB" id="6155966at2759"/>
<proteinExistence type="predicted"/>
<dbReference type="GO" id="GO:0008270">
    <property type="term" value="F:zinc ion binding"/>
    <property type="evidence" value="ECO:0007669"/>
    <property type="project" value="UniProtKB-KW"/>
</dbReference>
<feature type="region of interest" description="Disordered" evidence="11">
    <location>
        <begin position="91"/>
        <end position="118"/>
    </location>
</feature>
<dbReference type="FunFam" id="3.30.160.60:FF:000671">
    <property type="entry name" value="Zinc finger protein 26"/>
    <property type="match status" value="1"/>
</dbReference>
<evidence type="ECO:0000256" key="6">
    <source>
        <dbReference type="ARBA" id="ARBA00023015"/>
    </source>
</evidence>
<dbReference type="InterPro" id="IPR036236">
    <property type="entry name" value="Znf_C2H2_sf"/>
</dbReference>
<keyword evidence="14" id="KW-1185">Reference proteome</keyword>
<evidence type="ECO:0000313" key="13">
    <source>
        <dbReference type="EMBL" id="KAG8510734.1"/>
    </source>
</evidence>
<feature type="domain" description="C2H2-type" evidence="12">
    <location>
        <begin position="371"/>
        <end position="398"/>
    </location>
</feature>
<keyword evidence="8" id="KW-0804">Transcription</keyword>
<protein>
    <submittedName>
        <fullName evidence="13">Zinc finger protein 57</fullName>
    </submittedName>
</protein>
<dbReference type="GO" id="GO:0000981">
    <property type="term" value="F:DNA-binding transcription factor activity, RNA polymerase II-specific"/>
    <property type="evidence" value="ECO:0007669"/>
    <property type="project" value="TreeGrafter"/>
</dbReference>
<keyword evidence="2" id="KW-0479">Metal-binding</keyword>
<feature type="compositionally biased region" description="Basic and acidic residues" evidence="11">
    <location>
        <begin position="482"/>
        <end position="497"/>
    </location>
</feature>
<dbReference type="Pfam" id="PF00096">
    <property type="entry name" value="zf-C2H2"/>
    <property type="match status" value="6"/>
</dbReference>
<accession>A0A8J5ZW80</accession>
<comment type="subcellular location">
    <subcellularLocation>
        <location evidence="1">Nucleus</location>
    </subcellularLocation>
</comment>
<dbReference type="PANTHER" id="PTHR23235:SF120">
    <property type="entry name" value="KRUPPEL-LIKE FACTOR 15"/>
    <property type="match status" value="1"/>
</dbReference>
<dbReference type="Gene3D" id="3.30.160.60">
    <property type="entry name" value="Classic Zinc Finger"/>
    <property type="match status" value="5"/>
</dbReference>
<organism evidence="13 14">
    <name type="scientific">Galemys pyrenaicus</name>
    <name type="common">Iberian desman</name>
    <name type="synonym">Pyrenean desman</name>
    <dbReference type="NCBI Taxonomy" id="202257"/>
    <lineage>
        <taxon>Eukaryota</taxon>
        <taxon>Metazoa</taxon>
        <taxon>Chordata</taxon>
        <taxon>Craniata</taxon>
        <taxon>Vertebrata</taxon>
        <taxon>Euteleostomi</taxon>
        <taxon>Mammalia</taxon>
        <taxon>Eutheria</taxon>
        <taxon>Laurasiatheria</taxon>
        <taxon>Eulipotyphla</taxon>
        <taxon>Talpidae</taxon>
        <taxon>Galemys</taxon>
    </lineage>
</organism>